<dbReference type="AlphaFoldDB" id="U1GBE7"/>
<keyword evidence="2" id="KW-1185">Reference proteome</keyword>
<dbReference type="EMBL" id="KE720866">
    <property type="protein sequence ID" value="ERF74872.1"/>
    <property type="molecule type" value="Genomic_DNA"/>
</dbReference>
<sequence>MEANSQSLPLPCEEANEGPSKDFLDPTILVLAGQSVVCETAPAIPLYQMNWNVTSLPPKGSSVVFERVVEHGQAETAEGTAPSKPQNRHLFYLAHPPGAQLSNEKPAYYITSVLPEMLGNISLEAVKSRLQKPELKARLPEEDHGGIPVVAYEDGKGEPHRLVVTAPMERRIRDALVATWCLRLWHDTAESRQARTEALERWTPPESMRGYGDMKMAKTAGALGAVAGAGGGAC</sequence>
<accession>U1GBE7</accession>
<dbReference type="HOGENOM" id="CLU_069188_0_0_1"/>
<dbReference type="eggNOG" id="ENOG502SNY8">
    <property type="taxonomic scope" value="Eukaryota"/>
</dbReference>
<name>U1GBE7_ENDPU</name>
<reference evidence="2" key="1">
    <citation type="journal article" date="2014" name="BMC Genomics">
        <title>Genome characteristics reveal the impact of lichenization on lichen-forming fungus Endocarpon pusillum Hedwig (Verrucariales, Ascomycota).</title>
        <authorList>
            <person name="Wang Y.-Y."/>
            <person name="Liu B."/>
            <person name="Zhang X.-Y."/>
            <person name="Zhou Q.-M."/>
            <person name="Zhang T."/>
            <person name="Li H."/>
            <person name="Yu Y.-F."/>
            <person name="Zhang X.-L."/>
            <person name="Hao X.-Y."/>
            <person name="Wang M."/>
            <person name="Wang L."/>
            <person name="Wei J.-C."/>
        </authorList>
    </citation>
    <scope>NUCLEOTIDE SEQUENCE [LARGE SCALE GENOMIC DNA]</scope>
    <source>
        <strain evidence="2">Z07020 / HMAS-L-300199</strain>
    </source>
</reference>
<dbReference type="OMA" id="GRNCYRW"/>
<organism evidence="1 2">
    <name type="scientific">Endocarpon pusillum (strain Z07020 / HMAS-L-300199)</name>
    <name type="common">Lichen-forming fungus</name>
    <dbReference type="NCBI Taxonomy" id="1263415"/>
    <lineage>
        <taxon>Eukaryota</taxon>
        <taxon>Fungi</taxon>
        <taxon>Dikarya</taxon>
        <taxon>Ascomycota</taxon>
        <taxon>Pezizomycotina</taxon>
        <taxon>Eurotiomycetes</taxon>
        <taxon>Chaetothyriomycetidae</taxon>
        <taxon>Verrucariales</taxon>
        <taxon>Verrucariaceae</taxon>
        <taxon>Endocarpon</taxon>
    </lineage>
</organism>
<dbReference type="GeneID" id="19238302"/>
<proteinExistence type="predicted"/>
<dbReference type="RefSeq" id="XP_007787876.1">
    <property type="nucleotide sequence ID" value="XM_007789686.1"/>
</dbReference>
<dbReference type="OrthoDB" id="5207784at2759"/>
<gene>
    <name evidence="1" type="ORF">EPUS_03256</name>
</gene>
<evidence type="ECO:0000313" key="2">
    <source>
        <dbReference type="Proteomes" id="UP000019373"/>
    </source>
</evidence>
<dbReference type="Proteomes" id="UP000019373">
    <property type="component" value="Unassembled WGS sequence"/>
</dbReference>
<protein>
    <submittedName>
        <fullName evidence="1">Uncharacterized protein</fullName>
    </submittedName>
</protein>
<evidence type="ECO:0000313" key="1">
    <source>
        <dbReference type="EMBL" id="ERF74872.1"/>
    </source>
</evidence>